<evidence type="ECO:0000256" key="1">
    <source>
        <dbReference type="ARBA" id="ARBA00022729"/>
    </source>
</evidence>
<reference evidence="5" key="1">
    <citation type="submission" date="2016-11" db="EMBL/GenBank/DDBJ databases">
        <authorList>
            <person name="Varghese N."/>
            <person name="Submissions S."/>
        </authorList>
    </citation>
    <scope>NUCLEOTIDE SEQUENCE [LARGE SCALE GENOMIC DNA]</scope>
    <source>
        <strain evidence="5">DSM 27370</strain>
    </source>
</reference>
<organism evidence="4 5">
    <name type="scientific">Dysgonomonas macrotermitis</name>
    <dbReference type="NCBI Taxonomy" id="1346286"/>
    <lineage>
        <taxon>Bacteria</taxon>
        <taxon>Pseudomonadati</taxon>
        <taxon>Bacteroidota</taxon>
        <taxon>Bacteroidia</taxon>
        <taxon>Bacteroidales</taxon>
        <taxon>Dysgonomonadaceae</taxon>
        <taxon>Dysgonomonas</taxon>
    </lineage>
</organism>
<evidence type="ECO:0000259" key="3">
    <source>
        <dbReference type="Pfam" id="PF13505"/>
    </source>
</evidence>
<dbReference type="AlphaFoldDB" id="A0A1M5C9J6"/>
<accession>A0A1M5C9J6</accession>
<feature type="chain" id="PRO_5009909262" evidence="2">
    <location>
        <begin position="21"/>
        <end position="164"/>
    </location>
</feature>
<proteinExistence type="predicted"/>
<dbReference type="EMBL" id="FQUC01000007">
    <property type="protein sequence ID" value="SHF51395.1"/>
    <property type="molecule type" value="Genomic_DNA"/>
</dbReference>
<feature type="domain" description="Outer membrane protein beta-barrel" evidence="3">
    <location>
        <begin position="22"/>
        <end position="162"/>
    </location>
</feature>
<dbReference type="STRING" id="1346286.SAMN05444362_10783"/>
<dbReference type="InterPro" id="IPR027385">
    <property type="entry name" value="Beta-barrel_OMP"/>
</dbReference>
<sequence>MNRFFYFILLCFISITTVQAQKSSLTVDLGYRNKSDRANWGIGTQFKYTLVKDFRLGADAMIYIPEDSYMGLDIGVNAQYLIHLQERLLVYPVAGLIISNHRFPSDPKARHVTGLGFSFGLGGEFYLSQKYFINADLRYSLIDKDKPHWYKDYALFRVGLGFRL</sequence>
<keyword evidence="1 2" id="KW-0732">Signal</keyword>
<dbReference type="InterPro" id="IPR011250">
    <property type="entry name" value="OMP/PagP_B-barrel"/>
</dbReference>
<evidence type="ECO:0000256" key="2">
    <source>
        <dbReference type="SAM" id="SignalP"/>
    </source>
</evidence>
<protein>
    <submittedName>
        <fullName evidence="4">Outer membrane protein beta-barrel domain-containing protein</fullName>
    </submittedName>
</protein>
<dbReference type="Gene3D" id="2.40.160.20">
    <property type="match status" value="1"/>
</dbReference>
<name>A0A1M5C9J6_9BACT</name>
<evidence type="ECO:0000313" key="5">
    <source>
        <dbReference type="Proteomes" id="UP000184480"/>
    </source>
</evidence>
<keyword evidence="5" id="KW-1185">Reference proteome</keyword>
<evidence type="ECO:0000313" key="4">
    <source>
        <dbReference type="EMBL" id="SHF51395.1"/>
    </source>
</evidence>
<feature type="signal peptide" evidence="2">
    <location>
        <begin position="1"/>
        <end position="20"/>
    </location>
</feature>
<dbReference type="Pfam" id="PF13505">
    <property type="entry name" value="OMP_b-brl"/>
    <property type="match status" value="1"/>
</dbReference>
<dbReference type="RefSeq" id="WP_062179429.1">
    <property type="nucleotide sequence ID" value="NZ_BBXL01000007.1"/>
</dbReference>
<dbReference type="OrthoDB" id="1163183at2"/>
<dbReference type="Proteomes" id="UP000184480">
    <property type="component" value="Unassembled WGS sequence"/>
</dbReference>
<dbReference type="SUPFAM" id="SSF56925">
    <property type="entry name" value="OMPA-like"/>
    <property type="match status" value="1"/>
</dbReference>
<gene>
    <name evidence="4" type="ORF">SAMN05444362_10783</name>
</gene>